<feature type="region of interest" description="Disordered" evidence="1">
    <location>
        <begin position="68"/>
        <end position="109"/>
    </location>
</feature>
<comment type="caution">
    <text evidence="2">The sequence shown here is derived from an EMBL/GenBank/DDBJ whole genome shotgun (WGS) entry which is preliminary data.</text>
</comment>
<feature type="region of interest" description="Disordered" evidence="1">
    <location>
        <begin position="1"/>
        <end position="40"/>
    </location>
</feature>
<name>A0ABN7YQY6_9BURK</name>
<evidence type="ECO:0000313" key="2">
    <source>
        <dbReference type="EMBL" id="CAG9175823.1"/>
    </source>
</evidence>
<sequence length="109" mass="12078">MLAIAAQVQALRDSRQTIGPSRTLAGEPPRPPRPAPNTRRQRLLNRLDLERAMGTAAPLTQQADIFTLPTVTEPPHPDHNSVPSGQHHRLTGTPKKHQHPHKKHARADI</sequence>
<feature type="compositionally biased region" description="Basic residues" evidence="1">
    <location>
        <begin position="86"/>
        <end position="109"/>
    </location>
</feature>
<keyword evidence="3" id="KW-1185">Reference proteome</keyword>
<proteinExistence type="predicted"/>
<evidence type="ECO:0000313" key="3">
    <source>
        <dbReference type="Proteomes" id="UP000701702"/>
    </source>
</evidence>
<evidence type="ECO:0008006" key="4">
    <source>
        <dbReference type="Google" id="ProtNLM"/>
    </source>
</evidence>
<gene>
    <name evidence="2" type="ORF">LMG23994_03202</name>
</gene>
<accession>A0ABN7YQY6</accession>
<dbReference type="EMBL" id="CAJZAF010000016">
    <property type="protein sequence ID" value="CAG9175823.1"/>
    <property type="molecule type" value="Genomic_DNA"/>
</dbReference>
<protein>
    <recommendedName>
        <fullName evidence="4">Transposase</fullName>
    </recommendedName>
</protein>
<organism evidence="2 3">
    <name type="scientific">Cupriavidus pinatubonensis</name>
    <dbReference type="NCBI Taxonomy" id="248026"/>
    <lineage>
        <taxon>Bacteria</taxon>
        <taxon>Pseudomonadati</taxon>
        <taxon>Pseudomonadota</taxon>
        <taxon>Betaproteobacteria</taxon>
        <taxon>Burkholderiales</taxon>
        <taxon>Burkholderiaceae</taxon>
        <taxon>Cupriavidus</taxon>
    </lineage>
</organism>
<evidence type="ECO:0000256" key="1">
    <source>
        <dbReference type="SAM" id="MobiDB-lite"/>
    </source>
</evidence>
<dbReference type="Proteomes" id="UP000701702">
    <property type="component" value="Unassembled WGS sequence"/>
</dbReference>
<reference evidence="2 3" key="1">
    <citation type="submission" date="2021-08" db="EMBL/GenBank/DDBJ databases">
        <authorList>
            <person name="Peeters C."/>
        </authorList>
    </citation>
    <scope>NUCLEOTIDE SEQUENCE [LARGE SCALE GENOMIC DNA]</scope>
    <source>
        <strain evidence="2 3">LMG 23994</strain>
    </source>
</reference>